<dbReference type="InterPro" id="IPR013083">
    <property type="entry name" value="Znf_RING/FYVE/PHD"/>
</dbReference>
<feature type="domain" description="Zinc finger PHD-type" evidence="13">
    <location>
        <begin position="60"/>
        <end position="106"/>
    </location>
</feature>
<feature type="binding site" evidence="11">
    <location>
        <position position="61"/>
    </location>
    <ligand>
        <name>Zn(2+)</name>
        <dbReference type="ChEBI" id="CHEBI:29105"/>
        <label>1</label>
    </ligand>
</feature>
<dbReference type="GeneID" id="119732795"/>
<keyword evidence="4 11" id="KW-0479">Metal-binding</keyword>
<dbReference type="PANTHER" id="PTHR10333:SF103">
    <property type="entry name" value="INHIBITOR OF GROWTH PROTEIN 3"/>
    <property type="match status" value="1"/>
</dbReference>
<feature type="binding site" evidence="11">
    <location>
        <position position="102"/>
    </location>
    <ligand>
        <name>Zn(2+)</name>
        <dbReference type="ChEBI" id="CHEBI:29105"/>
        <label>2</label>
    </ligand>
</feature>
<dbReference type="Gene3D" id="3.30.40.10">
    <property type="entry name" value="Zinc/RING finger domain, C3HC4 (zinc finger)"/>
    <property type="match status" value="1"/>
</dbReference>
<keyword evidence="9" id="KW-0539">Nucleus</keyword>
<evidence type="ECO:0000256" key="6">
    <source>
        <dbReference type="ARBA" id="ARBA00022833"/>
    </source>
</evidence>
<dbReference type="InterPro" id="IPR028651">
    <property type="entry name" value="ING_fam"/>
</dbReference>
<evidence type="ECO:0000256" key="7">
    <source>
        <dbReference type="ARBA" id="ARBA00023015"/>
    </source>
</evidence>
<evidence type="ECO:0000313" key="14">
    <source>
        <dbReference type="EnsemblMetazoa" id="XP_038062327.1"/>
    </source>
</evidence>
<dbReference type="GO" id="GO:0008270">
    <property type="term" value="F:zinc ion binding"/>
    <property type="evidence" value="ECO:0007669"/>
    <property type="project" value="UniProtKB-KW"/>
</dbReference>
<feature type="binding site" evidence="11">
    <location>
        <position position="79"/>
    </location>
    <ligand>
        <name>Zn(2+)</name>
        <dbReference type="ChEBI" id="CHEBI:29105"/>
        <label>2</label>
    </ligand>
</feature>
<evidence type="ECO:0000256" key="3">
    <source>
        <dbReference type="ARBA" id="ARBA00022604"/>
    </source>
</evidence>
<keyword evidence="3" id="KW-0341">Growth regulation</keyword>
<protein>
    <recommendedName>
        <fullName evidence="13">Zinc finger PHD-type domain-containing protein</fullName>
    </recommendedName>
</protein>
<feature type="site" description="Histone H3K4me3 binding" evidence="10">
    <location>
        <position position="83"/>
    </location>
</feature>
<feature type="site" description="Histone H3K4me3 binding" evidence="10">
    <location>
        <position position="60"/>
    </location>
</feature>
<feature type="compositionally biased region" description="Basic residues" evidence="12">
    <location>
        <begin position="128"/>
        <end position="137"/>
    </location>
</feature>
<dbReference type="GO" id="GO:0005634">
    <property type="term" value="C:nucleus"/>
    <property type="evidence" value="ECO:0007669"/>
    <property type="project" value="UniProtKB-SubCell"/>
</dbReference>
<dbReference type="InterPro" id="IPR019786">
    <property type="entry name" value="Zinc_finger_PHD-type_CS"/>
</dbReference>
<evidence type="ECO:0000256" key="11">
    <source>
        <dbReference type="PIRSR" id="PIRSR628651-51"/>
    </source>
</evidence>
<dbReference type="SUPFAM" id="SSF57903">
    <property type="entry name" value="FYVE/PHD zinc finger"/>
    <property type="match status" value="1"/>
</dbReference>
<keyword evidence="7" id="KW-0805">Transcription regulation</keyword>
<keyword evidence="8" id="KW-0804">Transcription</keyword>
<feature type="site" description="Histone H3K4me3 binding" evidence="10">
    <location>
        <position position="71"/>
    </location>
</feature>
<keyword evidence="6 11" id="KW-0862">Zinc</keyword>
<evidence type="ECO:0000256" key="10">
    <source>
        <dbReference type="PIRSR" id="PIRSR628651-50"/>
    </source>
</evidence>
<evidence type="ECO:0000256" key="5">
    <source>
        <dbReference type="ARBA" id="ARBA00022771"/>
    </source>
</evidence>
<sequence>MGLPRMRTAPAPCCKMAAHGKDDFVTGSDLSDLSDVSDEEFDENEVAELDYESEDDGRQYCVCGEPSTMEMIACDDDQCTVVWWHYSCAGVCADTIPDTWVCSRCLPGTTEEIDSSPGPDPTVSRPPRSQKTRQKPKKTSETTDAVTTDALPSAKKDKKA</sequence>
<dbReference type="Proteomes" id="UP000887568">
    <property type="component" value="Unplaced"/>
</dbReference>
<evidence type="ECO:0000256" key="8">
    <source>
        <dbReference type="ARBA" id="ARBA00023163"/>
    </source>
</evidence>
<dbReference type="SMART" id="SM00249">
    <property type="entry name" value="PHD"/>
    <property type="match status" value="1"/>
</dbReference>
<dbReference type="RefSeq" id="XP_038062327.1">
    <property type="nucleotide sequence ID" value="XM_038206399.1"/>
</dbReference>
<evidence type="ECO:0000256" key="12">
    <source>
        <dbReference type="SAM" id="MobiDB-lite"/>
    </source>
</evidence>
<keyword evidence="5" id="KW-0863">Zinc-finger</keyword>
<name>A0A914AF03_PATMI</name>
<evidence type="ECO:0000256" key="1">
    <source>
        <dbReference type="ARBA" id="ARBA00004123"/>
    </source>
</evidence>
<feature type="region of interest" description="Disordered" evidence="12">
    <location>
        <begin position="109"/>
        <end position="160"/>
    </location>
</feature>
<dbReference type="OrthoDB" id="5411773at2759"/>
<comment type="subcellular location">
    <subcellularLocation>
        <location evidence="1">Nucleus</location>
    </subcellularLocation>
</comment>
<reference evidence="14" key="1">
    <citation type="submission" date="2022-11" db="UniProtKB">
        <authorList>
            <consortium name="EnsemblMetazoa"/>
        </authorList>
    </citation>
    <scope>IDENTIFICATION</scope>
</reference>
<keyword evidence="15" id="KW-1185">Reference proteome</keyword>
<feature type="binding site" evidence="11">
    <location>
        <position position="85"/>
    </location>
    <ligand>
        <name>Zn(2+)</name>
        <dbReference type="ChEBI" id="CHEBI:29105"/>
        <label>1</label>
    </ligand>
</feature>
<proteinExistence type="inferred from homology"/>
<evidence type="ECO:0000313" key="15">
    <source>
        <dbReference type="Proteomes" id="UP000887568"/>
    </source>
</evidence>
<feature type="binding site" evidence="11">
    <location>
        <position position="88"/>
    </location>
    <ligand>
        <name>Zn(2+)</name>
        <dbReference type="ChEBI" id="CHEBI:29105"/>
        <label>1</label>
    </ligand>
</feature>
<evidence type="ECO:0000256" key="2">
    <source>
        <dbReference type="ARBA" id="ARBA00010210"/>
    </source>
</evidence>
<evidence type="ECO:0000256" key="9">
    <source>
        <dbReference type="ARBA" id="ARBA00023242"/>
    </source>
</evidence>
<evidence type="ECO:0000256" key="4">
    <source>
        <dbReference type="ARBA" id="ARBA00022723"/>
    </source>
</evidence>
<dbReference type="PANTHER" id="PTHR10333">
    <property type="entry name" value="INHIBITOR OF GROWTH PROTEIN"/>
    <property type="match status" value="1"/>
</dbReference>
<feature type="binding site" evidence="11">
    <location>
        <position position="63"/>
    </location>
    <ligand>
        <name>Zn(2+)</name>
        <dbReference type="ChEBI" id="CHEBI:29105"/>
        <label>1</label>
    </ligand>
</feature>
<dbReference type="InterPro" id="IPR011011">
    <property type="entry name" value="Znf_FYVE_PHD"/>
</dbReference>
<evidence type="ECO:0000259" key="13">
    <source>
        <dbReference type="SMART" id="SM00249"/>
    </source>
</evidence>
<comment type="similarity">
    <text evidence="2">Belongs to the ING family.</text>
</comment>
<dbReference type="InterPro" id="IPR001965">
    <property type="entry name" value="Znf_PHD"/>
</dbReference>
<accession>A0A914AF03</accession>
<organism evidence="14 15">
    <name type="scientific">Patiria miniata</name>
    <name type="common">Bat star</name>
    <name type="synonym">Asterina miniata</name>
    <dbReference type="NCBI Taxonomy" id="46514"/>
    <lineage>
        <taxon>Eukaryota</taxon>
        <taxon>Metazoa</taxon>
        <taxon>Echinodermata</taxon>
        <taxon>Eleutherozoa</taxon>
        <taxon>Asterozoa</taxon>
        <taxon>Asteroidea</taxon>
        <taxon>Valvatacea</taxon>
        <taxon>Valvatida</taxon>
        <taxon>Asterinidae</taxon>
        <taxon>Patiria</taxon>
    </lineage>
</organism>
<feature type="binding site" evidence="11">
    <location>
        <position position="105"/>
    </location>
    <ligand>
        <name>Zn(2+)</name>
        <dbReference type="ChEBI" id="CHEBI:29105"/>
        <label>2</label>
    </ligand>
</feature>
<dbReference type="EnsemblMetazoa" id="XM_038206399.1">
    <property type="protein sequence ID" value="XP_038062327.1"/>
    <property type="gene ID" value="LOC119732795"/>
</dbReference>
<feature type="binding site" evidence="11">
    <location>
        <position position="74"/>
    </location>
    <ligand>
        <name>Zn(2+)</name>
        <dbReference type="ChEBI" id="CHEBI:29105"/>
        <label>2</label>
    </ligand>
</feature>
<feature type="site" description="Histone H3K4me3 binding" evidence="10">
    <location>
        <position position="75"/>
    </location>
</feature>
<dbReference type="PROSITE" id="PS01359">
    <property type="entry name" value="ZF_PHD_1"/>
    <property type="match status" value="1"/>
</dbReference>
<dbReference type="AlphaFoldDB" id="A0A914AF03"/>